<sequence>MLKYRPALASDKQMIINLHVAMSKSTYANILPRHYLENELPYEKQELWEKRFAGPNCNQLIFVALSSSEIAGFCCFAFNEEKEHGTYLHNLYVTHEYQRRGVAKSLLSHAIGAFDSTRRRMPVHLLAFAENTNAVDVYEKLDGTVIEKRVVERSGNPAVELLRYQWPSAEVLLYKINDQTSRKT</sequence>
<keyword evidence="2" id="KW-0012">Acyltransferase</keyword>
<evidence type="ECO:0000313" key="3">
    <source>
        <dbReference type="Proteomes" id="UP001589692"/>
    </source>
</evidence>
<dbReference type="InterPro" id="IPR016181">
    <property type="entry name" value="Acyl_CoA_acyltransferase"/>
</dbReference>
<accession>A0ABV6AE63</accession>
<keyword evidence="3" id="KW-1185">Reference proteome</keyword>
<dbReference type="EC" id="2.3.-.-" evidence="2"/>
<dbReference type="Pfam" id="PF00583">
    <property type="entry name" value="Acetyltransf_1"/>
    <property type="match status" value="1"/>
</dbReference>
<dbReference type="InterPro" id="IPR000182">
    <property type="entry name" value="GNAT_dom"/>
</dbReference>
<proteinExistence type="predicted"/>
<protein>
    <submittedName>
        <fullName evidence="2">GNAT family N-acetyltransferase</fullName>
        <ecNumber evidence="2">2.3.-.-</ecNumber>
    </submittedName>
</protein>
<reference evidence="2 3" key="1">
    <citation type="submission" date="2024-09" db="EMBL/GenBank/DDBJ databases">
        <authorList>
            <person name="Sun Q."/>
            <person name="Mori K."/>
        </authorList>
    </citation>
    <scope>NUCLEOTIDE SEQUENCE [LARGE SCALE GENOMIC DNA]</scope>
    <source>
        <strain evidence="2 3">TBRC 4938</strain>
    </source>
</reference>
<dbReference type="RefSeq" id="WP_377259072.1">
    <property type="nucleotide sequence ID" value="NZ_JBHMAA010000010.1"/>
</dbReference>
<evidence type="ECO:0000313" key="2">
    <source>
        <dbReference type="EMBL" id="MFB9948917.1"/>
    </source>
</evidence>
<dbReference type="CDD" id="cd04301">
    <property type="entry name" value="NAT_SF"/>
    <property type="match status" value="1"/>
</dbReference>
<dbReference type="EMBL" id="JBHMAA010000010">
    <property type="protein sequence ID" value="MFB9948917.1"/>
    <property type="molecule type" value="Genomic_DNA"/>
</dbReference>
<dbReference type="Proteomes" id="UP001589692">
    <property type="component" value="Unassembled WGS sequence"/>
</dbReference>
<organism evidence="2 3">
    <name type="scientific">Rhizobium puerariae</name>
    <dbReference type="NCBI Taxonomy" id="1585791"/>
    <lineage>
        <taxon>Bacteria</taxon>
        <taxon>Pseudomonadati</taxon>
        <taxon>Pseudomonadota</taxon>
        <taxon>Alphaproteobacteria</taxon>
        <taxon>Hyphomicrobiales</taxon>
        <taxon>Rhizobiaceae</taxon>
        <taxon>Rhizobium/Agrobacterium group</taxon>
        <taxon>Rhizobium</taxon>
    </lineage>
</organism>
<evidence type="ECO:0000259" key="1">
    <source>
        <dbReference type="PROSITE" id="PS51186"/>
    </source>
</evidence>
<dbReference type="PROSITE" id="PS51186">
    <property type="entry name" value="GNAT"/>
    <property type="match status" value="1"/>
</dbReference>
<dbReference type="Gene3D" id="3.40.630.30">
    <property type="match status" value="1"/>
</dbReference>
<dbReference type="SUPFAM" id="SSF55729">
    <property type="entry name" value="Acyl-CoA N-acyltransferases (Nat)"/>
    <property type="match status" value="1"/>
</dbReference>
<keyword evidence="2" id="KW-0808">Transferase</keyword>
<dbReference type="GO" id="GO:0016746">
    <property type="term" value="F:acyltransferase activity"/>
    <property type="evidence" value="ECO:0007669"/>
    <property type="project" value="UniProtKB-KW"/>
</dbReference>
<feature type="domain" description="N-acetyltransferase" evidence="1">
    <location>
        <begin position="2"/>
        <end position="166"/>
    </location>
</feature>
<comment type="caution">
    <text evidence="2">The sequence shown here is derived from an EMBL/GenBank/DDBJ whole genome shotgun (WGS) entry which is preliminary data.</text>
</comment>
<name>A0ABV6AE63_9HYPH</name>
<gene>
    <name evidence="2" type="ORF">ACFFP0_08660</name>
</gene>